<evidence type="ECO:0000256" key="5">
    <source>
        <dbReference type="ARBA" id="ARBA00023001"/>
    </source>
</evidence>
<evidence type="ECO:0000256" key="1">
    <source>
        <dbReference type="ARBA" id="ARBA00000448"/>
    </source>
</evidence>
<evidence type="ECO:0000256" key="6">
    <source>
        <dbReference type="ARBA" id="ARBA00023277"/>
    </source>
</evidence>
<evidence type="ECO:0000256" key="4">
    <source>
        <dbReference type="ARBA" id="ARBA00022801"/>
    </source>
</evidence>
<dbReference type="InterPro" id="IPR001360">
    <property type="entry name" value="Glyco_hydro_1"/>
</dbReference>
<dbReference type="GO" id="GO:0030245">
    <property type="term" value="P:cellulose catabolic process"/>
    <property type="evidence" value="ECO:0007669"/>
    <property type="project" value="UniProtKB-KW"/>
</dbReference>
<keyword evidence="8" id="KW-0624">Polysaccharide degradation</keyword>
<dbReference type="FunFam" id="3.20.20.80:FF:000004">
    <property type="entry name" value="Beta-glucosidase 6-phospho-beta-glucosidase"/>
    <property type="match status" value="1"/>
</dbReference>
<evidence type="ECO:0000256" key="2">
    <source>
        <dbReference type="ARBA" id="ARBA00010838"/>
    </source>
</evidence>
<organism evidence="12 13">
    <name type="scientific">Rhodanobacter thiooxydans</name>
    <dbReference type="NCBI Taxonomy" id="416169"/>
    <lineage>
        <taxon>Bacteria</taxon>
        <taxon>Pseudomonadati</taxon>
        <taxon>Pseudomonadota</taxon>
        <taxon>Gammaproteobacteria</taxon>
        <taxon>Lysobacterales</taxon>
        <taxon>Rhodanobacteraceae</taxon>
        <taxon>Rhodanobacter</taxon>
    </lineage>
</organism>
<evidence type="ECO:0000256" key="8">
    <source>
        <dbReference type="ARBA" id="ARBA00023326"/>
    </source>
</evidence>
<dbReference type="STRING" id="416169.RHOFW104T7_12500"/>
<reference evidence="12 13" key="1">
    <citation type="journal article" date="2016" name="MBio">
        <title>Lateral Gene Transfer in a Heavy Metal-Contaminated-Groundwater Microbial Community.</title>
        <authorList>
            <person name="Hemme C.L."/>
            <person name="Green S.J."/>
            <person name="Rishishwar L."/>
            <person name="Prakash O."/>
            <person name="Pettenato A."/>
            <person name="Chakraborty R."/>
            <person name="Deutschbauer A.M."/>
            <person name="Van Nostrand J.D."/>
            <person name="Wu L."/>
            <person name="He Z."/>
            <person name="Jordan I.K."/>
            <person name="Hazen T.C."/>
            <person name="Arkin A.P."/>
            <person name="Kostka J.E."/>
            <person name="Zhou J."/>
        </authorList>
    </citation>
    <scope>NUCLEOTIDE SEQUENCE [LARGE SCALE GENOMIC DNA]</scope>
    <source>
        <strain evidence="12 13">FW104-T7</strain>
    </source>
</reference>
<comment type="caution">
    <text evidence="12">The sequence shown here is derived from an EMBL/GenBank/DDBJ whole genome shotgun (WGS) entry which is preliminary data.</text>
</comment>
<dbReference type="Pfam" id="PF00232">
    <property type="entry name" value="Glyco_hydro_1"/>
    <property type="match status" value="1"/>
</dbReference>
<dbReference type="AlphaFoldDB" id="A0A154QHN7"/>
<dbReference type="PRINTS" id="PR00131">
    <property type="entry name" value="GLHYDRLASE1"/>
</dbReference>
<evidence type="ECO:0000256" key="7">
    <source>
        <dbReference type="ARBA" id="ARBA00023295"/>
    </source>
</evidence>
<dbReference type="RefSeq" id="WP_008438755.1">
    <property type="nucleotide sequence ID" value="NZ_LVJS01000041.1"/>
</dbReference>
<feature type="binding site" evidence="10">
    <location>
        <begin position="408"/>
        <end position="409"/>
    </location>
    <ligand>
        <name>substrate</name>
    </ligand>
</feature>
<dbReference type="InterPro" id="IPR017736">
    <property type="entry name" value="Glyco_hydro_1_beta-glucosidase"/>
</dbReference>
<evidence type="ECO:0000256" key="9">
    <source>
        <dbReference type="PIRSR" id="PIRSR617736-1"/>
    </source>
</evidence>
<dbReference type="SUPFAM" id="SSF51445">
    <property type="entry name" value="(Trans)glycosidases"/>
    <property type="match status" value="1"/>
</dbReference>
<dbReference type="eggNOG" id="COG2723">
    <property type="taxonomic scope" value="Bacteria"/>
</dbReference>
<keyword evidence="7 11" id="KW-0326">Glycosidase</keyword>
<evidence type="ECO:0000256" key="3">
    <source>
        <dbReference type="ARBA" id="ARBA00012744"/>
    </source>
</evidence>
<dbReference type="InterPro" id="IPR033132">
    <property type="entry name" value="GH_1_N_CS"/>
</dbReference>
<dbReference type="PANTHER" id="PTHR10353:SF36">
    <property type="entry name" value="LP05116P"/>
    <property type="match status" value="1"/>
</dbReference>
<dbReference type="EC" id="3.2.1.21" evidence="3 11"/>
<evidence type="ECO:0000313" key="13">
    <source>
        <dbReference type="Proteomes" id="UP000076131"/>
    </source>
</evidence>
<evidence type="ECO:0000256" key="11">
    <source>
        <dbReference type="RuleBase" id="RU361175"/>
    </source>
</evidence>
<feature type="binding site" evidence="10">
    <location>
        <position position="167"/>
    </location>
    <ligand>
        <name>substrate</name>
    </ligand>
</feature>
<comment type="catalytic activity">
    <reaction evidence="1 11">
        <text>Hydrolysis of terminal, non-reducing beta-D-glucosyl residues with release of beta-D-glucose.</text>
        <dbReference type="EC" id="3.2.1.21"/>
    </reaction>
</comment>
<dbReference type="InterPro" id="IPR017853">
    <property type="entry name" value="GH"/>
</dbReference>
<keyword evidence="5" id="KW-0136">Cellulose degradation</keyword>
<keyword evidence="6" id="KW-0119">Carbohydrate metabolism</keyword>
<evidence type="ECO:0000313" key="12">
    <source>
        <dbReference type="EMBL" id="KZC23703.1"/>
    </source>
</evidence>
<name>A0A154QHN7_9GAMM</name>
<dbReference type="Gene3D" id="3.20.20.80">
    <property type="entry name" value="Glycosidases"/>
    <property type="match status" value="1"/>
</dbReference>
<feature type="active site" description="Proton donor" evidence="9">
    <location>
        <position position="168"/>
    </location>
</feature>
<accession>A0A154QHN7</accession>
<dbReference type="EMBL" id="LVJS01000041">
    <property type="protein sequence ID" value="KZC23703.1"/>
    <property type="molecule type" value="Genomic_DNA"/>
</dbReference>
<sequence>MPRPGFRFPDGFHWGAATSAYQIEGSPLADGAGPSIWQRFAHTPGMMANGDTGDVACDHYRRYREDVQLMKELGLQGYRFSINWARVLPEGTGRVNPKGLDFYSRLVDALLEHGIAPNATLFHWDLPAALDDRGGWLNRDSAHWFAEYAEVMFKALDDRVPRWSTLNEPWVVTDGGYLHGALAPGHRNKYEAPIATHNLMRASGAGIQAYRAHGKHEIGVVFNIEPKYPHSDCAEDLAATARAHAYMNQQFADPALLGSYPPELKEIFGDAWPDFPADDFKLTKQKVDFVGINYYTRAVVKHDPNQYPLQASPVRQPNRTYTETGWEVFEQGLTDTLTWFRDRYGDIPLYITENGSAFYDPPVAENGVLDDPLRTSYLRKHLGALHKAIAAGVNLKGYYAWSLLDNLEWSLGFSKRFGLYHVDFATQQRTPKATAKLYAQVIESNGAVLDEDA</sequence>
<dbReference type="PROSITE" id="PS00653">
    <property type="entry name" value="GLYCOSYL_HYDROL_F1_2"/>
    <property type="match status" value="1"/>
</dbReference>
<feature type="active site" description="Nucleophile" evidence="9">
    <location>
        <position position="353"/>
    </location>
</feature>
<keyword evidence="13" id="KW-1185">Reference proteome</keyword>
<dbReference type="GO" id="GO:0008422">
    <property type="term" value="F:beta-glucosidase activity"/>
    <property type="evidence" value="ECO:0007669"/>
    <property type="project" value="UniProtKB-EC"/>
</dbReference>
<dbReference type="NCBIfam" id="TIGR03356">
    <property type="entry name" value="BGL"/>
    <property type="match status" value="1"/>
</dbReference>
<comment type="similarity">
    <text evidence="2 11">Belongs to the glycosyl hydrolase 1 family.</text>
</comment>
<proteinExistence type="inferred from homology"/>
<dbReference type="PANTHER" id="PTHR10353">
    <property type="entry name" value="GLYCOSYL HYDROLASE"/>
    <property type="match status" value="1"/>
</dbReference>
<feature type="binding site" evidence="10">
    <location>
        <position position="123"/>
    </location>
    <ligand>
        <name>substrate</name>
    </ligand>
</feature>
<protein>
    <recommendedName>
        <fullName evidence="3 11">Beta-glucosidase</fullName>
        <ecNumber evidence="3 11">3.2.1.21</ecNumber>
    </recommendedName>
</protein>
<feature type="binding site" evidence="10">
    <location>
        <position position="295"/>
    </location>
    <ligand>
        <name>substrate</name>
    </ligand>
</feature>
<feature type="binding site" evidence="10">
    <location>
        <position position="401"/>
    </location>
    <ligand>
        <name>substrate</name>
    </ligand>
</feature>
<dbReference type="GO" id="GO:0005829">
    <property type="term" value="C:cytosol"/>
    <property type="evidence" value="ECO:0007669"/>
    <property type="project" value="TreeGrafter"/>
</dbReference>
<feature type="binding site" evidence="10">
    <location>
        <position position="22"/>
    </location>
    <ligand>
        <name>substrate</name>
    </ligand>
</feature>
<gene>
    <name evidence="12" type="ORF">RHOFW104T7_12500</name>
</gene>
<keyword evidence="4 11" id="KW-0378">Hydrolase</keyword>
<evidence type="ECO:0000256" key="10">
    <source>
        <dbReference type="PIRSR" id="PIRSR617736-2"/>
    </source>
</evidence>
<dbReference type="Proteomes" id="UP000076131">
    <property type="component" value="Unassembled WGS sequence"/>
</dbReference>